<keyword evidence="2" id="KW-1185">Reference proteome</keyword>
<evidence type="ECO:0000313" key="1">
    <source>
        <dbReference type="EMBL" id="GAA4925609.1"/>
    </source>
</evidence>
<name>A0ABP9G199_9MICC</name>
<comment type="caution">
    <text evidence="1">The sequence shown here is derived from an EMBL/GenBank/DDBJ whole genome shotgun (WGS) entry which is preliminary data.</text>
</comment>
<proteinExistence type="predicted"/>
<dbReference type="Proteomes" id="UP001500368">
    <property type="component" value="Unassembled WGS sequence"/>
</dbReference>
<evidence type="ECO:0000313" key="2">
    <source>
        <dbReference type="Proteomes" id="UP001500368"/>
    </source>
</evidence>
<sequence>MKNIANSPAKNISSLVSHTMVPTDTMFGRFGSVRAGTLGAWVAVVTETLCPEMRPLCHRTAGVWRNHRSLS</sequence>
<accession>A0ABP9G199</accession>
<dbReference type="EMBL" id="BAABLW010000007">
    <property type="protein sequence ID" value="GAA4925609.1"/>
    <property type="molecule type" value="Genomic_DNA"/>
</dbReference>
<protein>
    <submittedName>
        <fullName evidence="1">Uncharacterized protein</fullName>
    </submittedName>
</protein>
<organism evidence="1 2">
    <name type="scientific">Nesterenkonia rhizosphaerae</name>
    <dbReference type="NCBI Taxonomy" id="1348272"/>
    <lineage>
        <taxon>Bacteria</taxon>
        <taxon>Bacillati</taxon>
        <taxon>Actinomycetota</taxon>
        <taxon>Actinomycetes</taxon>
        <taxon>Micrococcales</taxon>
        <taxon>Micrococcaceae</taxon>
        <taxon>Nesterenkonia</taxon>
    </lineage>
</organism>
<reference evidence="2" key="1">
    <citation type="journal article" date="2019" name="Int. J. Syst. Evol. Microbiol.">
        <title>The Global Catalogue of Microorganisms (GCM) 10K type strain sequencing project: providing services to taxonomists for standard genome sequencing and annotation.</title>
        <authorList>
            <consortium name="The Broad Institute Genomics Platform"/>
            <consortium name="The Broad Institute Genome Sequencing Center for Infectious Disease"/>
            <person name="Wu L."/>
            <person name="Ma J."/>
        </authorList>
    </citation>
    <scope>NUCLEOTIDE SEQUENCE [LARGE SCALE GENOMIC DNA]</scope>
    <source>
        <strain evidence="2">JCM 19129</strain>
    </source>
</reference>
<gene>
    <name evidence="1" type="ORF">GCM10025790_23910</name>
</gene>